<dbReference type="STRING" id="1802479.A2Y68_00750"/>
<protein>
    <submittedName>
        <fullName evidence="1">Uncharacterized protein</fullName>
    </submittedName>
</protein>
<name>A0A1F7X4E0_9BACT</name>
<gene>
    <name evidence="1" type="ORF">A2Y68_00750</name>
</gene>
<organism evidence="1 2">
    <name type="scientific">Candidatus Woesebacteria bacterium RBG_13_46_13</name>
    <dbReference type="NCBI Taxonomy" id="1802479"/>
    <lineage>
        <taxon>Bacteria</taxon>
        <taxon>Candidatus Woeseibacteriota</taxon>
    </lineage>
</organism>
<evidence type="ECO:0000313" key="2">
    <source>
        <dbReference type="Proteomes" id="UP000176778"/>
    </source>
</evidence>
<comment type="caution">
    <text evidence="1">The sequence shown here is derived from an EMBL/GenBank/DDBJ whole genome shotgun (WGS) entry which is preliminary data.</text>
</comment>
<dbReference type="EMBL" id="MGFR01000002">
    <property type="protein sequence ID" value="OGM09942.1"/>
    <property type="molecule type" value="Genomic_DNA"/>
</dbReference>
<sequence length="218" mass="25090">MKAILGRNKQLMDVFLDLDPLPVNNTDEEVGRSFLFRFRPNLANIGKRTKQIKRIGMAYDTPSVAMYDQAKDLYSLGYFVSSIIVCRSTAEYLAFEIFLEEVELEGKTEIIESVAESLDFRKVVNEFLYNPKKGFAYINKDTHDIFNNLYSLANNWVHPRKIKDKVKIEKVAFKSLEMLGSLLSSLRDVMKDYKVVKGSLVRKATARKKVRPIILGHK</sequence>
<accession>A0A1F7X4E0</accession>
<dbReference type="Proteomes" id="UP000176778">
    <property type="component" value="Unassembled WGS sequence"/>
</dbReference>
<proteinExistence type="predicted"/>
<reference evidence="1 2" key="1">
    <citation type="journal article" date="2016" name="Nat. Commun.">
        <title>Thousands of microbial genomes shed light on interconnected biogeochemical processes in an aquifer system.</title>
        <authorList>
            <person name="Anantharaman K."/>
            <person name="Brown C.T."/>
            <person name="Hug L.A."/>
            <person name="Sharon I."/>
            <person name="Castelle C.J."/>
            <person name="Probst A.J."/>
            <person name="Thomas B.C."/>
            <person name="Singh A."/>
            <person name="Wilkins M.J."/>
            <person name="Karaoz U."/>
            <person name="Brodie E.L."/>
            <person name="Williams K.H."/>
            <person name="Hubbard S.S."/>
            <person name="Banfield J.F."/>
        </authorList>
    </citation>
    <scope>NUCLEOTIDE SEQUENCE [LARGE SCALE GENOMIC DNA]</scope>
</reference>
<evidence type="ECO:0000313" key="1">
    <source>
        <dbReference type="EMBL" id="OGM09942.1"/>
    </source>
</evidence>
<dbReference type="AlphaFoldDB" id="A0A1F7X4E0"/>